<accession>A0A317FI42</accession>
<evidence type="ECO:0000313" key="5">
    <source>
        <dbReference type="EMBL" id="PWS38042.1"/>
    </source>
</evidence>
<keyword evidence="5" id="KW-0456">Lyase</keyword>
<sequence>MKTHLAGSDAASIRFRGRDLVEELIGKHGFTEVFYLLAVGRMPEPGQTRVLDACLVTLMDHGWTPTSMIARLAYDSAPSQVQVGIAAGLLAVGDVFAGTMDGCARLLAEGIAKEDKAAWCQEVVQAHRAAKKPMPGFGHPFHKPDDPRPPRLFRVAQEAGMKGDYIALLQQLGRTVDAVYGRHLTINATGALAALLLEIGMPLAIMRGVSVVSRSAGLTAHIAEEQQNPTARHIWKLVEEEIPYEDPPA</sequence>
<dbReference type="Gene3D" id="1.10.230.10">
    <property type="entry name" value="Cytochrome P450-Terp, domain 2"/>
    <property type="match status" value="1"/>
</dbReference>
<dbReference type="GO" id="GO:0005975">
    <property type="term" value="P:carbohydrate metabolic process"/>
    <property type="evidence" value="ECO:0007669"/>
    <property type="project" value="TreeGrafter"/>
</dbReference>
<protein>
    <recommendedName>
        <fullName evidence="3">citrate synthase (unknown stereospecificity)</fullName>
        <ecNumber evidence="3">2.3.3.16</ecNumber>
    </recommendedName>
</protein>
<dbReference type="EMBL" id="QGNA01000001">
    <property type="protein sequence ID" value="PWS38042.1"/>
    <property type="molecule type" value="Genomic_DNA"/>
</dbReference>
<dbReference type="GO" id="GO:0036440">
    <property type="term" value="F:citrate synthase activity"/>
    <property type="evidence" value="ECO:0007669"/>
    <property type="project" value="UniProtKB-EC"/>
</dbReference>
<dbReference type="GO" id="GO:0016829">
    <property type="term" value="F:lyase activity"/>
    <property type="evidence" value="ECO:0007669"/>
    <property type="project" value="UniProtKB-KW"/>
</dbReference>
<dbReference type="UniPathway" id="UPA00223">
    <property type="reaction ID" value="UER00717"/>
</dbReference>
<dbReference type="AlphaFoldDB" id="A0A317FI42"/>
<dbReference type="CDD" id="cd06100">
    <property type="entry name" value="CCL_ACL-C"/>
    <property type="match status" value="1"/>
</dbReference>
<dbReference type="SUPFAM" id="SSF48256">
    <property type="entry name" value="Citrate synthase"/>
    <property type="match status" value="1"/>
</dbReference>
<dbReference type="Pfam" id="PF00285">
    <property type="entry name" value="Citrate_synt"/>
    <property type="match status" value="1"/>
</dbReference>
<reference evidence="6" key="1">
    <citation type="submission" date="2018-05" db="EMBL/GenBank/DDBJ databases">
        <authorList>
            <person name="Du Z."/>
            <person name="Wang X."/>
        </authorList>
    </citation>
    <scope>NUCLEOTIDE SEQUENCE [LARGE SCALE GENOMIC DNA]</scope>
    <source>
        <strain evidence="6">CQN31</strain>
    </source>
</reference>
<dbReference type="InterPro" id="IPR002020">
    <property type="entry name" value="Citrate_synthase"/>
</dbReference>
<proteinExistence type="inferred from homology"/>
<name>A0A317FI42_9PROT</name>
<dbReference type="NCBIfam" id="NF004868">
    <property type="entry name" value="PRK06224.1-5"/>
    <property type="match status" value="1"/>
</dbReference>
<dbReference type="InterPro" id="IPR016142">
    <property type="entry name" value="Citrate_synth-like_lrg_a-sub"/>
</dbReference>
<dbReference type="Proteomes" id="UP000245765">
    <property type="component" value="Unassembled WGS sequence"/>
</dbReference>
<dbReference type="Gene3D" id="1.10.580.10">
    <property type="entry name" value="Citrate Synthase, domain 1"/>
    <property type="match status" value="1"/>
</dbReference>
<dbReference type="GO" id="GO:0006099">
    <property type="term" value="P:tricarboxylic acid cycle"/>
    <property type="evidence" value="ECO:0007669"/>
    <property type="project" value="UniProtKB-UniPathway"/>
</dbReference>
<evidence type="ECO:0000313" key="6">
    <source>
        <dbReference type="Proteomes" id="UP000245765"/>
    </source>
</evidence>
<comment type="similarity">
    <text evidence="2">Belongs to the citrate synthase family.</text>
</comment>
<organism evidence="5 6">
    <name type="scientific">Falsiroseomonas bella</name>
    <dbReference type="NCBI Taxonomy" id="2184016"/>
    <lineage>
        <taxon>Bacteria</taxon>
        <taxon>Pseudomonadati</taxon>
        <taxon>Pseudomonadota</taxon>
        <taxon>Alphaproteobacteria</taxon>
        <taxon>Acetobacterales</taxon>
        <taxon>Roseomonadaceae</taxon>
        <taxon>Falsiroseomonas</taxon>
    </lineage>
</organism>
<dbReference type="OrthoDB" id="9759263at2"/>
<evidence type="ECO:0000256" key="1">
    <source>
        <dbReference type="ARBA" id="ARBA00004751"/>
    </source>
</evidence>
<dbReference type="EC" id="2.3.3.16" evidence="3"/>
<evidence type="ECO:0000256" key="2">
    <source>
        <dbReference type="ARBA" id="ARBA00010566"/>
    </source>
</evidence>
<dbReference type="InterPro" id="IPR016143">
    <property type="entry name" value="Citrate_synth-like_sm_a-sub"/>
</dbReference>
<evidence type="ECO:0000256" key="3">
    <source>
        <dbReference type="ARBA" id="ARBA00012972"/>
    </source>
</evidence>
<keyword evidence="4" id="KW-0808">Transferase</keyword>
<dbReference type="PANTHER" id="PTHR11739:SF4">
    <property type="entry name" value="CITRATE SYNTHASE, PEROXISOMAL"/>
    <property type="match status" value="1"/>
</dbReference>
<dbReference type="InterPro" id="IPR036969">
    <property type="entry name" value="Citrate_synthase_sf"/>
</dbReference>
<keyword evidence="6" id="KW-1185">Reference proteome</keyword>
<dbReference type="PANTHER" id="PTHR11739">
    <property type="entry name" value="CITRATE SYNTHASE"/>
    <property type="match status" value="1"/>
</dbReference>
<comment type="caution">
    <text evidence="5">The sequence shown here is derived from an EMBL/GenBank/DDBJ whole genome shotgun (WGS) entry which is preliminary data.</text>
</comment>
<dbReference type="GO" id="GO:0005829">
    <property type="term" value="C:cytosol"/>
    <property type="evidence" value="ECO:0007669"/>
    <property type="project" value="TreeGrafter"/>
</dbReference>
<dbReference type="RefSeq" id="WP_109868664.1">
    <property type="nucleotide sequence ID" value="NZ_QGNA01000001.1"/>
</dbReference>
<comment type="pathway">
    <text evidence="1">Carbohydrate metabolism; tricarboxylic acid cycle; isocitrate from oxaloacetate: step 1/2.</text>
</comment>
<evidence type="ECO:0000256" key="4">
    <source>
        <dbReference type="ARBA" id="ARBA00022679"/>
    </source>
</evidence>
<gene>
    <name evidence="5" type="ORF">DFH01_01655</name>
</gene>